<evidence type="ECO:0000256" key="1">
    <source>
        <dbReference type="SAM" id="Coils"/>
    </source>
</evidence>
<name>A0A378BD07_KLEPN</name>
<evidence type="ECO:0000313" key="2">
    <source>
        <dbReference type="EMBL" id="STV36530.1"/>
    </source>
</evidence>
<reference evidence="2 3" key="1">
    <citation type="submission" date="2018-06" db="EMBL/GenBank/DDBJ databases">
        <authorList>
            <consortium name="Pathogen Informatics"/>
            <person name="Doyle S."/>
        </authorList>
    </citation>
    <scope>NUCLEOTIDE SEQUENCE [LARGE SCALE GENOMIC DNA]</scope>
    <source>
        <strain evidence="2 3">NCTC204</strain>
    </source>
</reference>
<dbReference type="EMBL" id="UGMD01000002">
    <property type="protein sequence ID" value="STV36530.1"/>
    <property type="molecule type" value="Genomic_DNA"/>
</dbReference>
<organism evidence="2 3">
    <name type="scientific">Klebsiella pneumoniae</name>
    <dbReference type="NCBI Taxonomy" id="573"/>
    <lineage>
        <taxon>Bacteria</taxon>
        <taxon>Pseudomonadati</taxon>
        <taxon>Pseudomonadota</taxon>
        <taxon>Gammaproteobacteria</taxon>
        <taxon>Enterobacterales</taxon>
        <taxon>Enterobacteriaceae</taxon>
        <taxon>Klebsiella/Raoultella group</taxon>
        <taxon>Klebsiella</taxon>
        <taxon>Klebsiella pneumoniae complex</taxon>
    </lineage>
</organism>
<proteinExistence type="predicted"/>
<keyword evidence="1" id="KW-0175">Coiled coil</keyword>
<dbReference type="Gene3D" id="1.20.120.20">
    <property type="entry name" value="Apolipoprotein"/>
    <property type="match status" value="1"/>
</dbReference>
<sequence length="142" mass="15891">MPLSDVAYPGKSYQQMGLSMGAEFWYRARLVDRLGNESPWTGWVQGMASDNFDDYYENLTDAIKDTAAWEETQRTISETQEGIRNTQQELEQTAEALRKEAEDQAKQVSQDIDASAKSITADVDGKISAVNKTITDEITSVQ</sequence>
<accession>A0A378BD07</accession>
<gene>
    <name evidence="2" type="ORF">NCTC204_06087</name>
</gene>
<dbReference type="AlphaFoldDB" id="A0A378BD07"/>
<feature type="coiled-coil region" evidence="1">
    <location>
        <begin position="76"/>
        <end position="118"/>
    </location>
</feature>
<evidence type="ECO:0000313" key="3">
    <source>
        <dbReference type="Proteomes" id="UP000255192"/>
    </source>
</evidence>
<protein>
    <submittedName>
        <fullName evidence="2">Gp24</fullName>
    </submittedName>
</protein>
<dbReference type="Proteomes" id="UP000255192">
    <property type="component" value="Unassembled WGS sequence"/>
</dbReference>